<dbReference type="SUPFAM" id="SSF46894">
    <property type="entry name" value="C-terminal effector domain of the bipartite response regulators"/>
    <property type="match status" value="1"/>
</dbReference>
<dbReference type="AlphaFoldDB" id="A0A2T2X9S3"/>
<dbReference type="InterPro" id="IPR016032">
    <property type="entry name" value="Sig_transdc_resp-reg_C-effctor"/>
</dbReference>
<name>A0A2T2X9S3_9FIRM</name>
<sequence>MMTENKDQKPLISVALLVSSELEDEGLLKVIRDLNDMVSCCHRIVHDIADVESIVTCQWEQVEVVIMMLTNTIVEATVKVFHQNLPDVPIVVVAKEPLHWSAIARLLDNGVKGLTGSMRASVIVSMVRLAYYRSGGVDAELMRHLLDVIEQEGDGQRVARLTALDYQIWTLMVNGFSNPQISQYCGISVSQTKHHVNNIFKHLGVHDRAHAIMLYDTPEPVVLEPSITGSQN</sequence>
<dbReference type="EMBL" id="PXYT01000003">
    <property type="protein sequence ID" value="PSR31264.1"/>
    <property type="molecule type" value="Genomic_DNA"/>
</dbReference>
<evidence type="ECO:0000256" key="2">
    <source>
        <dbReference type="ARBA" id="ARBA00023125"/>
    </source>
</evidence>
<evidence type="ECO:0000259" key="4">
    <source>
        <dbReference type="SMART" id="SM00421"/>
    </source>
</evidence>
<comment type="caution">
    <text evidence="5">The sequence shown here is derived from an EMBL/GenBank/DDBJ whole genome shotgun (WGS) entry which is preliminary data.</text>
</comment>
<organism evidence="5 6">
    <name type="scientific">Sulfobacillus benefaciens</name>
    <dbReference type="NCBI Taxonomy" id="453960"/>
    <lineage>
        <taxon>Bacteria</taxon>
        <taxon>Bacillati</taxon>
        <taxon>Bacillota</taxon>
        <taxon>Clostridia</taxon>
        <taxon>Eubacteriales</taxon>
        <taxon>Clostridiales Family XVII. Incertae Sedis</taxon>
        <taxon>Sulfobacillus</taxon>
    </lineage>
</organism>
<proteinExistence type="predicted"/>
<dbReference type="PANTHER" id="PTHR44688:SF16">
    <property type="entry name" value="DNA-BINDING TRANSCRIPTIONAL ACTIVATOR DEVR_DOSR"/>
    <property type="match status" value="1"/>
</dbReference>
<dbReference type="InterPro" id="IPR000792">
    <property type="entry name" value="Tscrpt_reg_LuxR_C"/>
</dbReference>
<feature type="domain" description="HTH luxR-type" evidence="4">
    <location>
        <begin position="158"/>
        <end position="215"/>
    </location>
</feature>
<reference evidence="5 6" key="1">
    <citation type="journal article" date="2014" name="BMC Genomics">
        <title>Comparison of environmental and isolate Sulfobacillus genomes reveals diverse carbon, sulfur, nitrogen, and hydrogen metabolisms.</title>
        <authorList>
            <person name="Justice N.B."/>
            <person name="Norman A."/>
            <person name="Brown C.T."/>
            <person name="Singh A."/>
            <person name="Thomas B.C."/>
            <person name="Banfield J.F."/>
        </authorList>
    </citation>
    <scope>NUCLEOTIDE SEQUENCE [LARGE SCALE GENOMIC DNA]</scope>
    <source>
        <strain evidence="5">AMDSBA1</strain>
    </source>
</reference>
<protein>
    <recommendedName>
        <fullName evidence="4">HTH luxR-type domain-containing protein</fullName>
    </recommendedName>
</protein>
<evidence type="ECO:0000256" key="1">
    <source>
        <dbReference type="ARBA" id="ARBA00023015"/>
    </source>
</evidence>
<keyword evidence="1" id="KW-0805">Transcription regulation</keyword>
<evidence type="ECO:0000313" key="5">
    <source>
        <dbReference type="EMBL" id="PSR31264.1"/>
    </source>
</evidence>
<dbReference type="GO" id="GO:0006355">
    <property type="term" value="P:regulation of DNA-templated transcription"/>
    <property type="evidence" value="ECO:0007669"/>
    <property type="project" value="InterPro"/>
</dbReference>
<dbReference type="PANTHER" id="PTHR44688">
    <property type="entry name" value="DNA-BINDING TRANSCRIPTIONAL ACTIVATOR DEVR_DOSR"/>
    <property type="match status" value="1"/>
</dbReference>
<dbReference type="GO" id="GO:0003677">
    <property type="term" value="F:DNA binding"/>
    <property type="evidence" value="ECO:0007669"/>
    <property type="project" value="UniProtKB-KW"/>
</dbReference>
<gene>
    <name evidence="5" type="ORF">C7B43_02530</name>
</gene>
<dbReference type="Proteomes" id="UP000242699">
    <property type="component" value="Unassembled WGS sequence"/>
</dbReference>
<evidence type="ECO:0000256" key="3">
    <source>
        <dbReference type="ARBA" id="ARBA00023163"/>
    </source>
</evidence>
<dbReference type="CDD" id="cd06170">
    <property type="entry name" value="LuxR_C_like"/>
    <property type="match status" value="1"/>
</dbReference>
<accession>A0A2T2X9S3</accession>
<dbReference type="SMART" id="SM00421">
    <property type="entry name" value="HTH_LUXR"/>
    <property type="match status" value="1"/>
</dbReference>
<dbReference type="Gene3D" id="3.40.50.2300">
    <property type="match status" value="1"/>
</dbReference>
<evidence type="ECO:0000313" key="6">
    <source>
        <dbReference type="Proteomes" id="UP000242699"/>
    </source>
</evidence>
<keyword evidence="3" id="KW-0804">Transcription</keyword>
<dbReference type="Pfam" id="PF00196">
    <property type="entry name" value="GerE"/>
    <property type="match status" value="1"/>
</dbReference>
<keyword evidence="2" id="KW-0238">DNA-binding</keyword>